<reference evidence="4 5" key="1">
    <citation type="submission" date="2020-08" db="EMBL/GenBank/DDBJ databases">
        <title>Functional genomics of gut bacteria from endangered species of beetles.</title>
        <authorList>
            <person name="Carlos-Shanley C."/>
        </authorList>
    </citation>
    <scope>NUCLEOTIDE SEQUENCE [LARGE SCALE GENOMIC DNA]</scope>
    <source>
        <strain evidence="4 5">S00179</strain>
    </source>
</reference>
<evidence type="ECO:0000256" key="1">
    <source>
        <dbReference type="ARBA" id="ARBA00001946"/>
    </source>
</evidence>
<evidence type="ECO:0000259" key="3">
    <source>
        <dbReference type="PROSITE" id="PS51462"/>
    </source>
</evidence>
<dbReference type="AlphaFoldDB" id="A0A7W7KRH1"/>
<protein>
    <submittedName>
        <fullName evidence="4">ADP-ribose pyrophosphatase YjhB (NUDIX family)</fullName>
    </submittedName>
</protein>
<dbReference type="PANTHER" id="PTHR43736">
    <property type="entry name" value="ADP-RIBOSE PYROPHOSPHATASE"/>
    <property type="match status" value="1"/>
</dbReference>
<evidence type="ECO:0000256" key="2">
    <source>
        <dbReference type="ARBA" id="ARBA00022801"/>
    </source>
</evidence>
<proteinExistence type="predicted"/>
<dbReference type="RefSeq" id="WP_184597329.1">
    <property type="nucleotide sequence ID" value="NZ_JACHLI010000043.1"/>
</dbReference>
<dbReference type="InterPro" id="IPR020084">
    <property type="entry name" value="NUDIX_hydrolase_CS"/>
</dbReference>
<comment type="caution">
    <text evidence="4">The sequence shown here is derived from an EMBL/GenBank/DDBJ whole genome shotgun (WGS) entry which is preliminary data.</text>
</comment>
<dbReference type="Proteomes" id="UP000566995">
    <property type="component" value="Unassembled WGS sequence"/>
</dbReference>
<dbReference type="PROSITE" id="PS51462">
    <property type="entry name" value="NUDIX"/>
    <property type="match status" value="1"/>
</dbReference>
<sequence length="181" mass="20256">MSQDLMREQLRAYLAANPDTANAHVLVELIEDGGDLYARGDSKCHVTASGWILRPDLSETLLIEHAKYKVFTPAGGHVDPGETALEACLREVAEETGLRNLMVLSQEIFDIDIHRIPASEKKREPEHFHCDVRIAAIAPWSEQVDLNLEECLSSKWMKVASLLTCGDQSLERMARKTARFA</sequence>
<name>A0A7W7KRH1_PSENT</name>
<dbReference type="GO" id="GO:0016787">
    <property type="term" value="F:hydrolase activity"/>
    <property type="evidence" value="ECO:0007669"/>
    <property type="project" value="UniProtKB-KW"/>
</dbReference>
<dbReference type="SUPFAM" id="SSF55811">
    <property type="entry name" value="Nudix"/>
    <property type="match status" value="1"/>
</dbReference>
<keyword evidence="2" id="KW-0378">Hydrolase</keyword>
<dbReference type="CDD" id="cd03674">
    <property type="entry name" value="NUDIX_Hydrolase"/>
    <property type="match status" value="1"/>
</dbReference>
<dbReference type="Pfam" id="PF00293">
    <property type="entry name" value="NUDIX"/>
    <property type="match status" value="1"/>
</dbReference>
<gene>
    <name evidence="4" type="ORF">HNP46_006528</name>
</gene>
<comment type="cofactor">
    <cofactor evidence="1">
        <name>Mg(2+)</name>
        <dbReference type="ChEBI" id="CHEBI:18420"/>
    </cofactor>
</comment>
<evidence type="ECO:0000313" key="5">
    <source>
        <dbReference type="Proteomes" id="UP000566995"/>
    </source>
</evidence>
<dbReference type="InterPro" id="IPR000086">
    <property type="entry name" value="NUDIX_hydrolase_dom"/>
</dbReference>
<organism evidence="4 5">
    <name type="scientific">Pseudomonas nitroreducens</name>
    <dbReference type="NCBI Taxonomy" id="46680"/>
    <lineage>
        <taxon>Bacteria</taxon>
        <taxon>Pseudomonadati</taxon>
        <taxon>Pseudomonadota</taxon>
        <taxon>Gammaproteobacteria</taxon>
        <taxon>Pseudomonadales</taxon>
        <taxon>Pseudomonadaceae</taxon>
        <taxon>Pseudomonas</taxon>
    </lineage>
</organism>
<dbReference type="EMBL" id="JACHLI010000043">
    <property type="protein sequence ID" value="MBB4867614.1"/>
    <property type="molecule type" value="Genomic_DNA"/>
</dbReference>
<feature type="domain" description="Nudix hydrolase" evidence="3">
    <location>
        <begin position="43"/>
        <end position="180"/>
    </location>
</feature>
<accession>A0A7W7KRH1</accession>
<dbReference type="InterPro" id="IPR015797">
    <property type="entry name" value="NUDIX_hydrolase-like_dom_sf"/>
</dbReference>
<dbReference type="Gene3D" id="3.90.79.10">
    <property type="entry name" value="Nucleoside Triphosphate Pyrophosphohydrolase"/>
    <property type="match status" value="1"/>
</dbReference>
<dbReference type="PROSITE" id="PS00893">
    <property type="entry name" value="NUDIX_BOX"/>
    <property type="match status" value="1"/>
</dbReference>
<evidence type="ECO:0000313" key="4">
    <source>
        <dbReference type="EMBL" id="MBB4867614.1"/>
    </source>
</evidence>
<dbReference type="PANTHER" id="PTHR43736:SF1">
    <property type="entry name" value="DIHYDRONEOPTERIN TRIPHOSPHATE DIPHOSPHATASE"/>
    <property type="match status" value="1"/>
</dbReference>